<evidence type="ECO:0000313" key="3">
    <source>
        <dbReference type="Proteomes" id="UP000781710"/>
    </source>
</evidence>
<dbReference type="Gene3D" id="3.30.1150.10">
    <property type="match status" value="1"/>
</dbReference>
<protein>
    <recommendedName>
        <fullName evidence="4">TonB C-terminal domain-containing protein</fullName>
    </recommendedName>
</protein>
<sequence>MRHVVMVLLVLLTTSAYAQPVSEDADLHRAYSQAVRQAIRTHWTPPDAGVTGACPVLVRQLPGGEVLHVEAHHGCAFDEAGRRSVEDAVWAASPLPYHGYERVFAREMRVTVRADGE</sequence>
<gene>
    <name evidence="2" type="ORF">CSC78_12910</name>
</gene>
<organism evidence="2 3">
    <name type="scientific">Pseudoxanthomonas japonensis</name>
    <dbReference type="NCBI Taxonomy" id="69284"/>
    <lineage>
        <taxon>Bacteria</taxon>
        <taxon>Pseudomonadati</taxon>
        <taxon>Pseudomonadota</taxon>
        <taxon>Gammaproteobacteria</taxon>
        <taxon>Lysobacterales</taxon>
        <taxon>Lysobacteraceae</taxon>
        <taxon>Pseudoxanthomonas</taxon>
    </lineage>
</organism>
<dbReference type="Pfam" id="PF13103">
    <property type="entry name" value="TonB_2"/>
    <property type="match status" value="1"/>
</dbReference>
<dbReference type="EMBL" id="PDWW01000018">
    <property type="protein sequence ID" value="KAF1724386.1"/>
    <property type="molecule type" value="Genomic_DNA"/>
</dbReference>
<name>A0ABQ6ZFT5_9GAMM</name>
<accession>A0ABQ6ZFT5</accession>
<evidence type="ECO:0000256" key="1">
    <source>
        <dbReference type="SAM" id="SignalP"/>
    </source>
</evidence>
<dbReference type="Proteomes" id="UP000781710">
    <property type="component" value="Unassembled WGS sequence"/>
</dbReference>
<keyword evidence="1" id="KW-0732">Signal</keyword>
<proteinExistence type="predicted"/>
<evidence type="ECO:0000313" key="2">
    <source>
        <dbReference type="EMBL" id="KAF1724386.1"/>
    </source>
</evidence>
<feature type="signal peptide" evidence="1">
    <location>
        <begin position="1"/>
        <end position="18"/>
    </location>
</feature>
<comment type="caution">
    <text evidence="2">The sequence shown here is derived from an EMBL/GenBank/DDBJ whole genome shotgun (WGS) entry which is preliminary data.</text>
</comment>
<keyword evidence="3" id="KW-1185">Reference proteome</keyword>
<dbReference type="SUPFAM" id="SSF74653">
    <property type="entry name" value="TolA/TonB C-terminal domain"/>
    <property type="match status" value="1"/>
</dbReference>
<evidence type="ECO:0008006" key="4">
    <source>
        <dbReference type="Google" id="ProtNLM"/>
    </source>
</evidence>
<dbReference type="RefSeq" id="WP_162338268.1">
    <property type="nucleotide sequence ID" value="NZ_JBHSRQ010000016.1"/>
</dbReference>
<feature type="chain" id="PRO_5045710366" description="TonB C-terminal domain-containing protein" evidence="1">
    <location>
        <begin position="19"/>
        <end position="117"/>
    </location>
</feature>
<reference evidence="2 3" key="1">
    <citation type="submission" date="2017-10" db="EMBL/GenBank/DDBJ databases">
        <title>Whole genome sequencing of members of genus Pseudoxanthomonas.</title>
        <authorList>
            <person name="Kumar S."/>
            <person name="Bansal K."/>
            <person name="Kaur A."/>
            <person name="Patil P."/>
            <person name="Sharma S."/>
            <person name="Patil P.B."/>
        </authorList>
    </citation>
    <scope>NUCLEOTIDE SEQUENCE [LARGE SCALE GENOMIC DNA]</scope>
    <source>
        <strain evidence="2 3">DSM 17109</strain>
    </source>
</reference>